<name>A0ABD1EXK0_HYPHA</name>
<evidence type="ECO:0000256" key="10">
    <source>
        <dbReference type="ARBA" id="ARBA00023136"/>
    </source>
</evidence>
<sequence>MTSTKMNAIVGLLFLIIFNFESCILQRPNVDARRHDVYIAGFFPFGKGVENSETGRGVMPSVKLALDHVNEHSTILRNYRLHMWWNDTMCNAAVGVKAFFDMMHSGPHKLMLFGAACTHVTDPIAKASKRWLLTQLSYADTHPMFTKESFPNFFRIVPSENAFNAPRLSLLKEFNWTRIGTIFQNEPRYSLAHNRLVAELDLFGYEVMETQSFTNEVITALVKLKEKDIRIILGNFNETWAKHVFCEAYKLDMYGRKYQWLIMGTYGHEWWKKLNNNDINCTLEELQTSLEQTILTDLLPLSTNGEITISGITADEYKVEYDSRRGNEYSRFHGYTYDGIWAVALAIQNVAGKVKYMKRNQTVMDFRYRDSMWEKLFLEALNNTSFEGVTGPVRFYDNERKANILLKQFQEGKEVKVGEYSAAKQHLDLSLGIPLKWTGKYPPKDRTFEITEHTRVNRTAYAILASLAIVGIFMAAFFLTFNIKYRNQRYIKMSSPQLNNLIIIGCMISYTSIIFLGLDSELTSVDVYPYICTARAWTLMAGFTLAFGSMFSKTWRVHSIFTDVKLNKKVIKDYQLFMVVGVLLCVDLVIMTTWQIIDPLYRHTDEGDRYPHPTNEDEIVVPEHEYCTSHKMTIFISSICVYKGLLMIFGAFLAWETRHVSIPALNDSRYVGFSVYNVVIMCILGAAVALALAPHHQDEMFLLISSFIIFCTTITLCLVFVPKMVELRKDPGGSVDKRIRATLRPMSKTRRDSSISEIETKIKDLKDLNTKYRRTLVERDGELQALIRQLGNEADELLEDTNRLSVPLLRKELPSTTETTDLTSLCSLNSQPEYNSLHHTDSQKKKKSSAEETPSIQKTPNSPKKYRLSEENLQAEGQQVNVPKLKTQPQQQVNGTPAKTTDNNVQKDSNMKLDSNYNSVKEPNKVISIADKLEIQRCETQIRPYPSEQIEVKDSTLKRHERKTPTHQRRSSKTVGAVDSIEIQEKRRNSFKSPTLQENDAAKDAAYHRRTSIQGNIRTTPKKKSECGTHVVTKSELWDTGSQHRCQKVHQKSSRISSIPQYSEDMHIHRTTSERNRHGTQKSVKREKSPAKSPPDALSNQQYQKLGYYTSTPNVAAALRTGTHPPKRDKSMYNATSEGELLDREILPIFQKLLTERNKSQHNIDYSFGRSCPNISIKCDIVEYL</sequence>
<evidence type="ECO:0000256" key="17">
    <source>
        <dbReference type="ARBA" id="ARBA00073785"/>
    </source>
</evidence>
<evidence type="ECO:0000256" key="3">
    <source>
        <dbReference type="ARBA" id="ARBA00022553"/>
    </source>
</evidence>
<keyword evidence="4 20" id="KW-0812">Transmembrane</keyword>
<keyword evidence="6 20" id="KW-1133">Transmembrane helix</keyword>
<feature type="compositionally biased region" description="Polar residues" evidence="19">
    <location>
        <begin position="851"/>
        <end position="862"/>
    </location>
</feature>
<feature type="domain" description="G-protein coupled receptors family 3 profile" evidence="22">
    <location>
        <begin position="460"/>
        <end position="743"/>
    </location>
</feature>
<evidence type="ECO:0000256" key="16">
    <source>
        <dbReference type="ARBA" id="ARBA00034104"/>
    </source>
</evidence>
<keyword evidence="10 20" id="KW-0472">Membrane</keyword>
<dbReference type="Gene3D" id="3.40.50.2300">
    <property type="match status" value="2"/>
</dbReference>
<dbReference type="Pfam" id="PF01094">
    <property type="entry name" value="ANF_receptor"/>
    <property type="match status" value="1"/>
</dbReference>
<dbReference type="PANTHER" id="PTHR10519:SF74">
    <property type="entry name" value="GAMMA-AMINOBUTYRIC ACID TYPE B RECEPTOR SUBUNIT 2"/>
    <property type="match status" value="1"/>
</dbReference>
<feature type="region of interest" description="Disordered" evidence="19">
    <location>
        <begin position="832"/>
        <end position="917"/>
    </location>
</feature>
<dbReference type="GO" id="GO:0045211">
    <property type="term" value="C:postsynaptic membrane"/>
    <property type="evidence" value="ECO:0007669"/>
    <property type="project" value="UniProtKB-SubCell"/>
</dbReference>
<comment type="subcellular location">
    <subcellularLocation>
        <location evidence="16">Postsynaptic cell membrane</location>
        <topology evidence="16">Multi-pass membrane protein</topology>
    </subcellularLocation>
</comment>
<evidence type="ECO:0000256" key="6">
    <source>
        <dbReference type="ARBA" id="ARBA00022989"/>
    </source>
</evidence>
<evidence type="ECO:0000259" key="22">
    <source>
        <dbReference type="PROSITE" id="PS50259"/>
    </source>
</evidence>
<dbReference type="FunFam" id="3.40.50.2300:FF:000072">
    <property type="entry name" value="Gamma-aminobutyric acid type B receptor subunit 2"/>
    <property type="match status" value="1"/>
</dbReference>
<evidence type="ECO:0000256" key="15">
    <source>
        <dbReference type="ARBA" id="ARBA00023257"/>
    </source>
</evidence>
<feature type="signal peptide" evidence="21">
    <location>
        <begin position="1"/>
        <end position="23"/>
    </location>
</feature>
<evidence type="ECO:0000256" key="5">
    <source>
        <dbReference type="ARBA" id="ARBA00022729"/>
    </source>
</evidence>
<accession>A0ABD1EXK0</accession>
<evidence type="ECO:0000256" key="2">
    <source>
        <dbReference type="ARBA" id="ARBA00022475"/>
    </source>
</evidence>
<dbReference type="PRINTS" id="PR01176">
    <property type="entry name" value="GABABRECEPTR"/>
</dbReference>
<evidence type="ECO:0000313" key="24">
    <source>
        <dbReference type="Proteomes" id="UP001566132"/>
    </source>
</evidence>
<dbReference type="FunFam" id="3.40.50.2300:FF:000063">
    <property type="entry name" value="Gamma-aminobutyric acid type B receptor subunit"/>
    <property type="match status" value="1"/>
</dbReference>
<protein>
    <recommendedName>
        <fullName evidence="17">Gamma-aminobutyric acid type B receptor subunit 2</fullName>
    </recommendedName>
    <alternativeName>
        <fullName evidence="18">G-protein coupled receptor 51</fullName>
    </alternativeName>
</protein>
<dbReference type="AlphaFoldDB" id="A0ABD1EXK0"/>
<keyword evidence="7" id="KW-0770">Synapse</keyword>
<dbReference type="CDD" id="cd06366">
    <property type="entry name" value="PBP1_GABAb_receptor"/>
    <property type="match status" value="1"/>
</dbReference>
<feature type="transmembrane region" description="Helical" evidence="20">
    <location>
        <begin position="460"/>
        <end position="481"/>
    </location>
</feature>
<dbReference type="InterPro" id="IPR001828">
    <property type="entry name" value="ANF_lig-bd_rcpt"/>
</dbReference>
<keyword evidence="14" id="KW-0807">Transducer</keyword>
<evidence type="ECO:0000256" key="8">
    <source>
        <dbReference type="ARBA" id="ARBA00023040"/>
    </source>
</evidence>
<evidence type="ECO:0000256" key="21">
    <source>
        <dbReference type="SAM" id="SignalP"/>
    </source>
</evidence>
<feature type="region of interest" description="Disordered" evidence="19">
    <location>
        <begin position="953"/>
        <end position="1028"/>
    </location>
</feature>
<organism evidence="23 24">
    <name type="scientific">Hypothenemus hampei</name>
    <name type="common">Coffee berry borer</name>
    <dbReference type="NCBI Taxonomy" id="57062"/>
    <lineage>
        <taxon>Eukaryota</taxon>
        <taxon>Metazoa</taxon>
        <taxon>Ecdysozoa</taxon>
        <taxon>Arthropoda</taxon>
        <taxon>Hexapoda</taxon>
        <taxon>Insecta</taxon>
        <taxon>Pterygota</taxon>
        <taxon>Neoptera</taxon>
        <taxon>Endopterygota</taxon>
        <taxon>Coleoptera</taxon>
        <taxon>Polyphaga</taxon>
        <taxon>Cucujiformia</taxon>
        <taxon>Curculionidae</taxon>
        <taxon>Scolytinae</taxon>
        <taxon>Hypothenemus</taxon>
    </lineage>
</organism>
<evidence type="ECO:0000256" key="14">
    <source>
        <dbReference type="ARBA" id="ARBA00023224"/>
    </source>
</evidence>
<keyword evidence="13" id="KW-0325">Glycoprotein</keyword>
<feature type="transmembrane region" description="Helical" evidence="20">
    <location>
        <begin position="634"/>
        <end position="655"/>
    </location>
</feature>
<evidence type="ECO:0000256" key="19">
    <source>
        <dbReference type="SAM" id="MobiDB-lite"/>
    </source>
</evidence>
<dbReference type="InterPro" id="IPR028082">
    <property type="entry name" value="Peripla_BP_I"/>
</dbReference>
<evidence type="ECO:0000256" key="13">
    <source>
        <dbReference type="ARBA" id="ARBA00023180"/>
    </source>
</evidence>
<keyword evidence="12" id="KW-0675">Receptor</keyword>
<feature type="chain" id="PRO_5044837867" description="Gamma-aminobutyric acid type B receptor subunit 2" evidence="21">
    <location>
        <begin position="24"/>
        <end position="1185"/>
    </location>
</feature>
<evidence type="ECO:0000256" key="4">
    <source>
        <dbReference type="ARBA" id="ARBA00022692"/>
    </source>
</evidence>
<evidence type="ECO:0000256" key="1">
    <source>
        <dbReference type="ARBA" id="ARBA00008991"/>
    </source>
</evidence>
<reference evidence="23 24" key="1">
    <citation type="submission" date="2024-05" db="EMBL/GenBank/DDBJ databases">
        <title>Genetic variation in Jamaican populations of the coffee berry borer (Hypothenemus hampei).</title>
        <authorList>
            <person name="Errbii M."/>
            <person name="Myrie A."/>
        </authorList>
    </citation>
    <scope>NUCLEOTIDE SEQUENCE [LARGE SCALE GENOMIC DNA]</scope>
    <source>
        <strain evidence="23">JA-Hopewell-2020-01-JO</strain>
        <tissue evidence="23">Whole body</tissue>
    </source>
</reference>
<keyword evidence="2" id="KW-1003">Cell membrane</keyword>
<evidence type="ECO:0000256" key="7">
    <source>
        <dbReference type="ARBA" id="ARBA00023018"/>
    </source>
</evidence>
<evidence type="ECO:0000256" key="9">
    <source>
        <dbReference type="ARBA" id="ARBA00023054"/>
    </source>
</evidence>
<comment type="caution">
    <text evidence="23">The sequence shown here is derived from an EMBL/GenBank/DDBJ whole genome shotgun (WGS) entry which is preliminary data.</text>
</comment>
<feature type="transmembrane region" description="Helical" evidence="20">
    <location>
        <begin position="700"/>
        <end position="721"/>
    </location>
</feature>
<keyword evidence="8" id="KW-0297">G-protein coupled receptor</keyword>
<feature type="compositionally biased region" description="Polar residues" evidence="19">
    <location>
        <begin position="871"/>
        <end position="917"/>
    </location>
</feature>
<dbReference type="SUPFAM" id="SSF53822">
    <property type="entry name" value="Periplasmic binding protein-like I"/>
    <property type="match status" value="1"/>
</dbReference>
<dbReference type="InterPro" id="IPR017978">
    <property type="entry name" value="GPCR_3_C"/>
</dbReference>
<evidence type="ECO:0000256" key="12">
    <source>
        <dbReference type="ARBA" id="ARBA00023170"/>
    </source>
</evidence>
<dbReference type="EMBL" id="JBDJPC010000005">
    <property type="protein sequence ID" value="KAL1502662.1"/>
    <property type="molecule type" value="Genomic_DNA"/>
</dbReference>
<gene>
    <name evidence="23" type="ORF">ABEB36_007775</name>
</gene>
<evidence type="ECO:0000256" key="11">
    <source>
        <dbReference type="ARBA" id="ARBA00023157"/>
    </source>
</evidence>
<dbReference type="Proteomes" id="UP001566132">
    <property type="component" value="Unassembled WGS sequence"/>
</dbReference>
<feature type="region of interest" description="Disordered" evidence="19">
    <location>
        <begin position="1040"/>
        <end position="1102"/>
    </location>
</feature>
<feature type="compositionally biased region" description="Basic and acidic residues" evidence="19">
    <location>
        <begin position="1064"/>
        <end position="1077"/>
    </location>
</feature>
<feature type="transmembrane region" description="Helical" evidence="20">
    <location>
        <begin position="501"/>
        <end position="518"/>
    </location>
</feature>
<dbReference type="GO" id="GO:0004930">
    <property type="term" value="F:G protein-coupled receptor activity"/>
    <property type="evidence" value="ECO:0007669"/>
    <property type="project" value="UniProtKB-KW"/>
</dbReference>
<keyword evidence="3" id="KW-0597">Phosphoprotein</keyword>
<evidence type="ECO:0000256" key="18">
    <source>
        <dbReference type="ARBA" id="ARBA00083903"/>
    </source>
</evidence>
<keyword evidence="24" id="KW-1185">Reference proteome</keyword>
<feature type="transmembrane region" description="Helical" evidence="20">
    <location>
        <begin position="538"/>
        <end position="555"/>
    </location>
</feature>
<feature type="transmembrane region" description="Helical" evidence="20">
    <location>
        <begin position="576"/>
        <end position="597"/>
    </location>
</feature>
<keyword evidence="5 21" id="KW-0732">Signal</keyword>
<dbReference type="InterPro" id="IPR002455">
    <property type="entry name" value="GPCR3_GABA-B"/>
</dbReference>
<evidence type="ECO:0000256" key="20">
    <source>
        <dbReference type="SAM" id="Phobius"/>
    </source>
</evidence>
<dbReference type="Pfam" id="PF00003">
    <property type="entry name" value="7tm_3"/>
    <property type="match status" value="1"/>
</dbReference>
<feature type="transmembrane region" description="Helical" evidence="20">
    <location>
        <begin position="675"/>
        <end position="694"/>
    </location>
</feature>
<comment type="similarity">
    <text evidence="1">Belongs to the G-protein coupled receptor 3 family. GABA-B receptor subfamily.</text>
</comment>
<dbReference type="PROSITE" id="PS50259">
    <property type="entry name" value="G_PROTEIN_RECEP_F3_4"/>
    <property type="match status" value="1"/>
</dbReference>
<keyword evidence="15" id="KW-0628">Postsynaptic cell membrane</keyword>
<dbReference type="PRINTS" id="PR01177">
    <property type="entry name" value="GABAB1RECPTR"/>
</dbReference>
<evidence type="ECO:0000313" key="23">
    <source>
        <dbReference type="EMBL" id="KAL1502662.1"/>
    </source>
</evidence>
<feature type="compositionally biased region" description="Basic residues" evidence="19">
    <location>
        <begin position="959"/>
        <end position="972"/>
    </location>
</feature>
<keyword evidence="11" id="KW-1015">Disulfide bond</keyword>
<proteinExistence type="inferred from homology"/>
<keyword evidence="9" id="KW-0175">Coiled coil</keyword>
<dbReference type="PANTHER" id="PTHR10519">
    <property type="entry name" value="GABA-B RECEPTOR"/>
    <property type="match status" value="1"/>
</dbReference>